<keyword evidence="7" id="KW-0597">Phosphoprotein</keyword>
<evidence type="ECO:0000256" key="12">
    <source>
        <dbReference type="ARBA" id="ARBA00022741"/>
    </source>
</evidence>
<evidence type="ECO:0000256" key="16">
    <source>
        <dbReference type="ARBA" id="ARBA00023170"/>
    </source>
</evidence>
<evidence type="ECO:0000256" key="20">
    <source>
        <dbReference type="SAM" id="MobiDB-lite"/>
    </source>
</evidence>
<dbReference type="InterPro" id="IPR008271">
    <property type="entry name" value="Ser/Thr_kinase_AS"/>
</dbReference>
<evidence type="ECO:0000256" key="1">
    <source>
        <dbReference type="ARBA" id="ARBA00004251"/>
    </source>
</evidence>
<keyword evidence="6" id="KW-0723">Serine/threonine-protein kinase</keyword>
<dbReference type="AlphaFoldDB" id="A0AAV5J4T7"/>
<organism evidence="23 24">
    <name type="scientific">Rubroshorea leprosula</name>
    <dbReference type="NCBI Taxonomy" id="152421"/>
    <lineage>
        <taxon>Eukaryota</taxon>
        <taxon>Viridiplantae</taxon>
        <taxon>Streptophyta</taxon>
        <taxon>Embryophyta</taxon>
        <taxon>Tracheophyta</taxon>
        <taxon>Spermatophyta</taxon>
        <taxon>Magnoliopsida</taxon>
        <taxon>eudicotyledons</taxon>
        <taxon>Gunneridae</taxon>
        <taxon>Pentapetalae</taxon>
        <taxon>rosids</taxon>
        <taxon>malvids</taxon>
        <taxon>Malvales</taxon>
        <taxon>Dipterocarpaceae</taxon>
        <taxon>Rubroshorea</taxon>
    </lineage>
</organism>
<dbReference type="GO" id="GO:0030246">
    <property type="term" value="F:carbohydrate binding"/>
    <property type="evidence" value="ECO:0007669"/>
    <property type="project" value="UniProtKB-KW"/>
</dbReference>
<evidence type="ECO:0000256" key="6">
    <source>
        <dbReference type="ARBA" id="ARBA00022527"/>
    </source>
</evidence>
<dbReference type="EC" id="2.7.11.1" evidence="4"/>
<comment type="subcellular location">
    <subcellularLocation>
        <location evidence="1">Cell membrane</location>
        <topology evidence="1">Single-pass type I membrane protein</topology>
    </subcellularLocation>
</comment>
<keyword evidence="5" id="KW-1003">Cell membrane</keyword>
<dbReference type="GO" id="GO:0005886">
    <property type="term" value="C:plasma membrane"/>
    <property type="evidence" value="ECO:0007669"/>
    <property type="project" value="UniProtKB-SubCell"/>
</dbReference>
<evidence type="ECO:0000256" key="17">
    <source>
        <dbReference type="ARBA" id="ARBA00023180"/>
    </source>
</evidence>
<comment type="similarity">
    <text evidence="2">In the N-terminal section; belongs to the leguminous lectin family.</text>
</comment>
<keyword evidence="10" id="KW-0732">Signal</keyword>
<dbReference type="GO" id="GO:0002229">
    <property type="term" value="P:defense response to oomycetes"/>
    <property type="evidence" value="ECO:0007669"/>
    <property type="project" value="UniProtKB-ARBA"/>
</dbReference>
<dbReference type="InterPro" id="IPR021720">
    <property type="entry name" value="Malectin_dom"/>
</dbReference>
<evidence type="ECO:0000256" key="2">
    <source>
        <dbReference type="ARBA" id="ARBA00008536"/>
    </source>
</evidence>
<comment type="catalytic activity">
    <reaction evidence="19">
        <text>L-seryl-[protein] + ATP = O-phospho-L-seryl-[protein] + ADP + H(+)</text>
        <dbReference type="Rhea" id="RHEA:17989"/>
        <dbReference type="Rhea" id="RHEA-COMP:9863"/>
        <dbReference type="Rhea" id="RHEA-COMP:11604"/>
        <dbReference type="ChEBI" id="CHEBI:15378"/>
        <dbReference type="ChEBI" id="CHEBI:29999"/>
        <dbReference type="ChEBI" id="CHEBI:30616"/>
        <dbReference type="ChEBI" id="CHEBI:83421"/>
        <dbReference type="ChEBI" id="CHEBI:456216"/>
        <dbReference type="EC" id="2.7.11.1"/>
    </reaction>
</comment>
<evidence type="ECO:0000256" key="10">
    <source>
        <dbReference type="ARBA" id="ARBA00022729"/>
    </source>
</evidence>
<keyword evidence="6" id="KW-0418">Kinase</keyword>
<keyword evidence="9 21" id="KW-0812">Transmembrane</keyword>
<reference evidence="23 24" key="1">
    <citation type="journal article" date="2021" name="Commun. Biol.">
        <title>The genome of Shorea leprosula (Dipterocarpaceae) highlights the ecological relevance of drought in aseasonal tropical rainforests.</title>
        <authorList>
            <person name="Ng K.K.S."/>
            <person name="Kobayashi M.J."/>
            <person name="Fawcett J.A."/>
            <person name="Hatakeyama M."/>
            <person name="Paape T."/>
            <person name="Ng C.H."/>
            <person name="Ang C.C."/>
            <person name="Tnah L.H."/>
            <person name="Lee C.T."/>
            <person name="Nishiyama T."/>
            <person name="Sese J."/>
            <person name="O'Brien M.J."/>
            <person name="Copetti D."/>
            <person name="Mohd Noor M.I."/>
            <person name="Ong R.C."/>
            <person name="Putra M."/>
            <person name="Sireger I.Z."/>
            <person name="Indrioko S."/>
            <person name="Kosugi Y."/>
            <person name="Izuno A."/>
            <person name="Isagi Y."/>
            <person name="Lee S.L."/>
            <person name="Shimizu K.K."/>
        </authorList>
    </citation>
    <scope>NUCLEOTIDE SEQUENCE [LARGE SCALE GENOMIC DNA]</scope>
    <source>
        <strain evidence="23">214</strain>
    </source>
</reference>
<evidence type="ECO:0000259" key="22">
    <source>
        <dbReference type="PROSITE" id="PS50011"/>
    </source>
</evidence>
<gene>
    <name evidence="23" type="ORF">SLEP1_g21096</name>
</gene>
<keyword evidence="14 21" id="KW-1133">Transmembrane helix</keyword>
<evidence type="ECO:0000256" key="18">
    <source>
        <dbReference type="ARBA" id="ARBA00047899"/>
    </source>
</evidence>
<dbReference type="Gene3D" id="3.30.200.20">
    <property type="entry name" value="Phosphorylase Kinase, domain 1"/>
    <property type="match status" value="1"/>
</dbReference>
<evidence type="ECO:0000256" key="19">
    <source>
        <dbReference type="ARBA" id="ARBA00048679"/>
    </source>
</evidence>
<evidence type="ECO:0000256" key="9">
    <source>
        <dbReference type="ARBA" id="ARBA00022692"/>
    </source>
</evidence>
<keyword evidence="17" id="KW-0325">Glycoprotein</keyword>
<keyword evidence="16" id="KW-0675">Receptor</keyword>
<dbReference type="SMART" id="SM00220">
    <property type="entry name" value="S_TKc"/>
    <property type="match status" value="1"/>
</dbReference>
<evidence type="ECO:0000256" key="14">
    <source>
        <dbReference type="ARBA" id="ARBA00022989"/>
    </source>
</evidence>
<keyword evidence="12" id="KW-0547">Nucleotide-binding</keyword>
<evidence type="ECO:0000256" key="13">
    <source>
        <dbReference type="ARBA" id="ARBA00022840"/>
    </source>
</evidence>
<dbReference type="SUPFAM" id="SSF56112">
    <property type="entry name" value="Protein kinase-like (PK-like)"/>
    <property type="match status" value="1"/>
</dbReference>
<dbReference type="Pfam" id="PF11721">
    <property type="entry name" value="Malectin"/>
    <property type="match status" value="1"/>
</dbReference>
<name>A0AAV5J4T7_9ROSI</name>
<keyword evidence="15 21" id="KW-0472">Membrane</keyword>
<dbReference type="InterPro" id="IPR011009">
    <property type="entry name" value="Kinase-like_dom_sf"/>
</dbReference>
<dbReference type="Gene3D" id="2.60.120.430">
    <property type="entry name" value="Galactose-binding lectin"/>
    <property type="match status" value="1"/>
</dbReference>
<dbReference type="PANTHER" id="PTHR48006">
    <property type="entry name" value="LEUCINE-RICH REPEAT-CONTAINING PROTEIN DDB_G0281931-RELATED"/>
    <property type="match status" value="1"/>
</dbReference>
<sequence>MDRFIQGTIVLKDFDISKEARGVDRAITKNFIAFVTENHLEIHQFCTGKGTCCIPELGDYGPSISAISVVSNFTPTVIGIPPHTAEEKRTGLIVGVTVPVGVVTFSLIFIFVVFYLRRRKDDDDDDEEELLGIALRPNTFGYAELRAATDDFSPSNKIGEGGSGPVYKCNIATLLNCTVAASKETDTSLFMSILRTKANKSLDQAHFGNKNLHLDWPTCFSICLATARGLVYLHKESRLRIVHRDVKASNILLDSKLCPKVSEFGLAKQYDDQKTHISTRVAGTIGYLAPEYAMCGHLTEKADVFGFGVVALEILSGRPNYDNSQDNDKIYLLEWLHSGCIGMCCDCFRSLGVLPQKLRESGTSNQSLGLVDPTLVDFDENEALRTIRMGLLCTQASPMMRPPRSRVVAMLTGYIEVRPVASKPSYITDWGFKDKTTSFEAKPSPSTRSERSNKHEHEES</sequence>
<comment type="catalytic activity">
    <reaction evidence="18">
        <text>L-threonyl-[protein] + ATP = O-phospho-L-threonyl-[protein] + ADP + H(+)</text>
        <dbReference type="Rhea" id="RHEA:46608"/>
        <dbReference type="Rhea" id="RHEA-COMP:11060"/>
        <dbReference type="Rhea" id="RHEA-COMP:11605"/>
        <dbReference type="ChEBI" id="CHEBI:15378"/>
        <dbReference type="ChEBI" id="CHEBI:30013"/>
        <dbReference type="ChEBI" id="CHEBI:30616"/>
        <dbReference type="ChEBI" id="CHEBI:61977"/>
        <dbReference type="ChEBI" id="CHEBI:456216"/>
        <dbReference type="EC" id="2.7.11.1"/>
    </reaction>
</comment>
<protein>
    <recommendedName>
        <fullName evidence="4">non-specific serine/threonine protein kinase</fullName>
        <ecNumber evidence="4">2.7.11.1</ecNumber>
    </recommendedName>
</protein>
<dbReference type="InterPro" id="IPR051824">
    <property type="entry name" value="LRR_Rcpt-Like_S/T_Kinase"/>
</dbReference>
<keyword evidence="13" id="KW-0067">ATP-binding</keyword>
<dbReference type="Gene3D" id="1.10.510.10">
    <property type="entry name" value="Transferase(Phosphotransferase) domain 1"/>
    <property type="match status" value="1"/>
</dbReference>
<dbReference type="Pfam" id="PF00069">
    <property type="entry name" value="Pkinase"/>
    <property type="match status" value="1"/>
</dbReference>
<feature type="region of interest" description="Disordered" evidence="20">
    <location>
        <begin position="436"/>
        <end position="460"/>
    </location>
</feature>
<evidence type="ECO:0000256" key="4">
    <source>
        <dbReference type="ARBA" id="ARBA00012513"/>
    </source>
</evidence>
<evidence type="ECO:0000256" key="3">
    <source>
        <dbReference type="ARBA" id="ARBA00010217"/>
    </source>
</evidence>
<dbReference type="GO" id="GO:0005524">
    <property type="term" value="F:ATP binding"/>
    <property type="evidence" value="ECO:0007669"/>
    <property type="project" value="UniProtKB-KW"/>
</dbReference>
<feature type="domain" description="Protein kinase" evidence="22">
    <location>
        <begin position="94"/>
        <end position="415"/>
    </location>
</feature>
<proteinExistence type="inferred from homology"/>
<feature type="compositionally biased region" description="Basic and acidic residues" evidence="20">
    <location>
        <begin position="448"/>
        <end position="460"/>
    </location>
</feature>
<keyword evidence="11" id="KW-0430">Lectin</keyword>
<evidence type="ECO:0000256" key="5">
    <source>
        <dbReference type="ARBA" id="ARBA00022475"/>
    </source>
</evidence>
<evidence type="ECO:0000313" key="23">
    <source>
        <dbReference type="EMBL" id="GKV09623.1"/>
    </source>
</evidence>
<feature type="transmembrane region" description="Helical" evidence="21">
    <location>
        <begin position="92"/>
        <end position="116"/>
    </location>
</feature>
<evidence type="ECO:0000256" key="8">
    <source>
        <dbReference type="ARBA" id="ARBA00022679"/>
    </source>
</evidence>
<dbReference type="EMBL" id="BPVZ01000031">
    <property type="protein sequence ID" value="GKV09623.1"/>
    <property type="molecule type" value="Genomic_DNA"/>
</dbReference>
<dbReference type="InterPro" id="IPR000719">
    <property type="entry name" value="Prot_kinase_dom"/>
</dbReference>
<evidence type="ECO:0000256" key="11">
    <source>
        <dbReference type="ARBA" id="ARBA00022734"/>
    </source>
</evidence>
<dbReference type="FunFam" id="1.10.510.10:FF:000240">
    <property type="entry name" value="Lectin-domain containing receptor kinase A4.3"/>
    <property type="match status" value="1"/>
</dbReference>
<evidence type="ECO:0000256" key="7">
    <source>
        <dbReference type="ARBA" id="ARBA00022553"/>
    </source>
</evidence>
<dbReference type="PROSITE" id="PS00108">
    <property type="entry name" value="PROTEIN_KINASE_ST"/>
    <property type="match status" value="1"/>
</dbReference>
<dbReference type="Proteomes" id="UP001054252">
    <property type="component" value="Unassembled WGS sequence"/>
</dbReference>
<evidence type="ECO:0000256" key="21">
    <source>
        <dbReference type="SAM" id="Phobius"/>
    </source>
</evidence>
<accession>A0AAV5J4T7</accession>
<dbReference type="GO" id="GO:0004674">
    <property type="term" value="F:protein serine/threonine kinase activity"/>
    <property type="evidence" value="ECO:0007669"/>
    <property type="project" value="UniProtKB-KW"/>
</dbReference>
<keyword evidence="8" id="KW-0808">Transferase</keyword>
<dbReference type="PANTHER" id="PTHR48006:SF34">
    <property type="entry name" value="OS08G0203700 PROTEIN"/>
    <property type="match status" value="1"/>
</dbReference>
<evidence type="ECO:0000313" key="24">
    <source>
        <dbReference type="Proteomes" id="UP001054252"/>
    </source>
</evidence>
<dbReference type="PROSITE" id="PS50011">
    <property type="entry name" value="PROTEIN_KINASE_DOM"/>
    <property type="match status" value="1"/>
</dbReference>
<evidence type="ECO:0000256" key="15">
    <source>
        <dbReference type="ARBA" id="ARBA00023136"/>
    </source>
</evidence>
<keyword evidence="24" id="KW-1185">Reference proteome</keyword>
<comment type="similarity">
    <text evidence="3">In the C-terminal section; belongs to the protein kinase superfamily. Ser/Thr protein kinase family.</text>
</comment>
<comment type="caution">
    <text evidence="23">The sequence shown here is derived from an EMBL/GenBank/DDBJ whole genome shotgun (WGS) entry which is preliminary data.</text>
</comment>